<evidence type="ECO:0000256" key="1">
    <source>
        <dbReference type="ARBA" id="ARBA00001946"/>
    </source>
</evidence>
<evidence type="ECO:0000313" key="7">
    <source>
        <dbReference type="EMBL" id="MBC3766986.1"/>
    </source>
</evidence>
<dbReference type="SMART" id="SM00267">
    <property type="entry name" value="GGDEF"/>
    <property type="match status" value="1"/>
</dbReference>
<keyword evidence="8" id="KW-1185">Reference proteome</keyword>
<proteinExistence type="predicted"/>
<reference evidence="7" key="2">
    <citation type="submission" date="2020-08" db="EMBL/GenBank/DDBJ databases">
        <authorList>
            <person name="Lai Q."/>
        </authorList>
    </citation>
    <scope>NUCLEOTIDE SEQUENCE</scope>
    <source>
        <strain evidence="7">S27-2</strain>
    </source>
</reference>
<evidence type="ECO:0000256" key="5">
    <source>
        <dbReference type="SAM" id="Phobius"/>
    </source>
</evidence>
<keyword evidence="5" id="KW-0812">Transmembrane</keyword>
<keyword evidence="5" id="KW-1133">Transmembrane helix</keyword>
<evidence type="ECO:0000313" key="8">
    <source>
        <dbReference type="Proteomes" id="UP000601768"/>
    </source>
</evidence>
<dbReference type="GO" id="GO:0043709">
    <property type="term" value="P:cell adhesion involved in single-species biofilm formation"/>
    <property type="evidence" value="ECO:0007669"/>
    <property type="project" value="TreeGrafter"/>
</dbReference>
<dbReference type="GO" id="GO:0052621">
    <property type="term" value="F:diguanylate cyclase activity"/>
    <property type="evidence" value="ECO:0007669"/>
    <property type="project" value="UniProtKB-EC"/>
</dbReference>
<comment type="caution">
    <text evidence="7">The sequence shown here is derived from an EMBL/GenBank/DDBJ whole genome shotgun (WGS) entry which is preliminary data.</text>
</comment>
<dbReference type="PROSITE" id="PS50887">
    <property type="entry name" value="GGDEF"/>
    <property type="match status" value="1"/>
</dbReference>
<comment type="catalytic activity">
    <reaction evidence="3">
        <text>2 GTP = 3',3'-c-di-GMP + 2 diphosphate</text>
        <dbReference type="Rhea" id="RHEA:24898"/>
        <dbReference type="ChEBI" id="CHEBI:33019"/>
        <dbReference type="ChEBI" id="CHEBI:37565"/>
        <dbReference type="ChEBI" id="CHEBI:58805"/>
        <dbReference type="EC" id="2.7.7.65"/>
    </reaction>
</comment>
<keyword evidence="5" id="KW-0472">Membrane</keyword>
<feature type="coiled-coil region" evidence="4">
    <location>
        <begin position="257"/>
        <end position="284"/>
    </location>
</feature>
<dbReference type="RefSeq" id="WP_186507500.1">
    <property type="nucleotide sequence ID" value="NZ_JACNEP010000012.1"/>
</dbReference>
<feature type="domain" description="GGDEF" evidence="6">
    <location>
        <begin position="325"/>
        <end position="452"/>
    </location>
</feature>
<dbReference type="PANTHER" id="PTHR45138:SF9">
    <property type="entry name" value="DIGUANYLATE CYCLASE DGCM-RELATED"/>
    <property type="match status" value="1"/>
</dbReference>
<dbReference type="GO" id="GO:1902201">
    <property type="term" value="P:negative regulation of bacterial-type flagellum-dependent cell motility"/>
    <property type="evidence" value="ECO:0007669"/>
    <property type="project" value="TreeGrafter"/>
</dbReference>
<dbReference type="InterPro" id="IPR029787">
    <property type="entry name" value="Nucleotide_cyclase"/>
</dbReference>
<dbReference type="Gene3D" id="3.30.70.270">
    <property type="match status" value="1"/>
</dbReference>
<dbReference type="EMBL" id="JACNEP010000012">
    <property type="protein sequence ID" value="MBC3766986.1"/>
    <property type="molecule type" value="Genomic_DNA"/>
</dbReference>
<dbReference type="InterPro" id="IPR050469">
    <property type="entry name" value="Diguanylate_Cyclase"/>
</dbReference>
<dbReference type="InterPro" id="IPR043128">
    <property type="entry name" value="Rev_trsase/Diguanyl_cyclase"/>
</dbReference>
<keyword evidence="4" id="KW-0175">Coiled coil</keyword>
<dbReference type="GO" id="GO:0005886">
    <property type="term" value="C:plasma membrane"/>
    <property type="evidence" value="ECO:0007669"/>
    <property type="project" value="TreeGrafter"/>
</dbReference>
<reference evidence="7" key="1">
    <citation type="journal article" date="2018" name="Int. J. Syst. Evol. Microbiol.">
        <title>Neptunicella marina gen. nov., sp. nov., isolated from surface seawater.</title>
        <authorList>
            <person name="Liu X."/>
            <person name="Lai Q."/>
            <person name="Du Y."/>
            <person name="Zhang X."/>
            <person name="Liu Z."/>
            <person name="Sun F."/>
            <person name="Shao Z."/>
        </authorList>
    </citation>
    <scope>NUCLEOTIDE SEQUENCE</scope>
    <source>
        <strain evidence="7">S27-2</strain>
    </source>
</reference>
<gene>
    <name evidence="7" type="ORF">H8B19_13955</name>
</gene>
<feature type="transmembrane region" description="Helical" evidence="5">
    <location>
        <begin position="13"/>
        <end position="33"/>
    </location>
</feature>
<protein>
    <recommendedName>
        <fullName evidence="2">diguanylate cyclase</fullName>
        <ecNumber evidence="2">2.7.7.65</ecNumber>
    </recommendedName>
</protein>
<dbReference type="PANTHER" id="PTHR45138">
    <property type="entry name" value="REGULATORY COMPONENTS OF SENSORY TRANSDUCTION SYSTEM"/>
    <property type="match status" value="1"/>
</dbReference>
<organism evidence="7 8">
    <name type="scientific">Neptunicella marina</name>
    <dbReference type="NCBI Taxonomy" id="2125989"/>
    <lineage>
        <taxon>Bacteria</taxon>
        <taxon>Pseudomonadati</taxon>
        <taxon>Pseudomonadota</taxon>
        <taxon>Gammaproteobacteria</taxon>
        <taxon>Alteromonadales</taxon>
        <taxon>Alteromonadaceae</taxon>
        <taxon>Neptunicella</taxon>
    </lineage>
</organism>
<sequence>MFNWFSPSLTRKIGGLSAILLSFLFLVIIYSVHTLQQIDTEMREVAEIDIPLTDVMDEVEILQLHQHLLMEKVEYLDKSTGNQANKHNLIQEFNQFNQQLSQQLDNAVDIVRHGLNNGNIRVDREQHRTFIKEVEKLHQQRQLFEQHFLTAINATHDQFQIWQKVDEQDLVLDSRIESLLKSIENLTEQIASYTEKHERDFLLVNSVLGISALLIGIYLTLYIIQTFRQRIGRLQGQVQILNHSIKTMQPDEVMPDMQKGDDELTELESELKRMMERLSQDLTDREEIQQHLLEIATRDKLTNAYNRHKWDEQIEVELKLAARGSYLSLLLLDVDHFKTINDKYGHDAGDEVLRMLVSRLRSRLRATDHIYRLGGEEFAILLRQIDLGAARVTAEAIRQHIAIISDDNLPAFTVSIGVSCYEHNDDADTLFKRADNALYKAKMSGRNRVEIG</sequence>
<evidence type="ECO:0000256" key="4">
    <source>
        <dbReference type="SAM" id="Coils"/>
    </source>
</evidence>
<dbReference type="Proteomes" id="UP000601768">
    <property type="component" value="Unassembled WGS sequence"/>
</dbReference>
<dbReference type="FunFam" id="3.30.70.270:FF:000001">
    <property type="entry name" value="Diguanylate cyclase domain protein"/>
    <property type="match status" value="1"/>
</dbReference>
<evidence type="ECO:0000259" key="6">
    <source>
        <dbReference type="PROSITE" id="PS50887"/>
    </source>
</evidence>
<comment type="cofactor">
    <cofactor evidence="1">
        <name>Mg(2+)</name>
        <dbReference type="ChEBI" id="CHEBI:18420"/>
    </cofactor>
</comment>
<evidence type="ECO:0000256" key="2">
    <source>
        <dbReference type="ARBA" id="ARBA00012528"/>
    </source>
</evidence>
<feature type="transmembrane region" description="Helical" evidence="5">
    <location>
        <begin position="202"/>
        <end position="224"/>
    </location>
</feature>
<accession>A0A8J6M676</accession>
<dbReference type="NCBIfam" id="TIGR00254">
    <property type="entry name" value="GGDEF"/>
    <property type="match status" value="1"/>
</dbReference>
<dbReference type="CDD" id="cd01949">
    <property type="entry name" value="GGDEF"/>
    <property type="match status" value="1"/>
</dbReference>
<name>A0A8J6M676_9ALTE</name>
<dbReference type="AlphaFoldDB" id="A0A8J6M676"/>
<dbReference type="SUPFAM" id="SSF55073">
    <property type="entry name" value="Nucleotide cyclase"/>
    <property type="match status" value="1"/>
</dbReference>
<dbReference type="InterPro" id="IPR000160">
    <property type="entry name" value="GGDEF_dom"/>
</dbReference>
<evidence type="ECO:0000256" key="3">
    <source>
        <dbReference type="ARBA" id="ARBA00034247"/>
    </source>
</evidence>
<dbReference type="EC" id="2.7.7.65" evidence="2"/>
<dbReference type="Pfam" id="PF00990">
    <property type="entry name" value="GGDEF"/>
    <property type="match status" value="1"/>
</dbReference>